<proteinExistence type="predicted"/>
<evidence type="ECO:0000256" key="6">
    <source>
        <dbReference type="ARBA" id="ARBA00023136"/>
    </source>
</evidence>
<evidence type="ECO:0000313" key="10">
    <source>
        <dbReference type="Proteomes" id="UP000650833"/>
    </source>
</evidence>
<feature type="transmembrane region" description="Helical" evidence="8">
    <location>
        <begin position="273"/>
        <end position="292"/>
    </location>
</feature>
<feature type="transmembrane region" description="Helical" evidence="8">
    <location>
        <begin position="471"/>
        <end position="492"/>
    </location>
</feature>
<evidence type="ECO:0000256" key="3">
    <source>
        <dbReference type="ARBA" id="ARBA00022475"/>
    </source>
</evidence>
<name>A0A8H7QVU7_9FUNG</name>
<dbReference type="OrthoDB" id="2376984at2759"/>
<evidence type="ECO:0008006" key="11">
    <source>
        <dbReference type="Google" id="ProtNLM"/>
    </source>
</evidence>
<dbReference type="InterPro" id="IPR026612">
    <property type="entry name" value="STRA6-like"/>
</dbReference>
<keyword evidence="7" id="KW-0675">Receptor</keyword>
<dbReference type="PANTHER" id="PTHR21444:SF15">
    <property type="entry name" value="RECEPTOR FOR RETINOL UPTAKE STRA6"/>
    <property type="match status" value="1"/>
</dbReference>
<comment type="caution">
    <text evidence="9">The sequence shown here is derived from an EMBL/GenBank/DDBJ whole genome shotgun (WGS) entry which is preliminary data.</text>
</comment>
<sequence>MFQDGACQQINQINDSGWRTQEADDWIYYPQQYVNISMTAATVSVALVGGCCAPNRYKPTGFLFQDDGSSYSQTGNKIVAIADKPLVQNLTVTGWYMKKFVDDHAINLTIIPSIHHSDKQSIFFEITAFDRAIMVNYQFFDYQNKHIGNYSSGLLRNMKTIPDITLPRYTRLITVEFYGSRADPMCFSYLYAGLYVHGPFTAVARICAQVASILQYLSLINFVIIPIIFAIMSLLSDFNFPPQVYKLFLSFFLYAVYFYPVFLCYHASYRSRLANLFGAWTTCTLFGLRFSLDLPSYVITYARNIPFLTINLLAAVPTFVAYGTVLIFFATRCITFQQCTICSFEFLEVQDIEENYVKILIASRRDKEKKSTPIQNASMIGLIWLIYNEKLWQKLDFRIHEHVRIPFSIKASLTLLLYCLGQLIPLLITQMIGVGGIVPVHICSWAPYLSQFQYHPDPMNFAMKTFLLMQIAVYIATLGAGSLCIIYSLGILRRFTKDVLLLRKGNYFLFKGKRNNGIDLDDSIRFLGVLIGFGFTGTLYFMVEISLIGTFITAIIQLDRVRDVVFRHVGYGVFFASFFIAFIVQMIQKHITNLVFVENRSRFNIQHRAPFLHYWYFMMLTSMTRALTSYILRTFKLIFRYPLFSMRVDRNAETWSVRRGDGGFTAYCGMLLAEHKYNNPVTLVFVECLLDSVKMSTTNRLLERNVKSQLCRLHLKKQHNLKEKDVECYSIDSKVIFKENQGNTLTLSSKRALTRWFLAYTLIRNPMVTNLHRVTF</sequence>
<dbReference type="PANTHER" id="PTHR21444">
    <property type="entry name" value="COILED-COIL DOMAIN-CONTAINING PROTEIN 180"/>
    <property type="match status" value="1"/>
</dbReference>
<feature type="transmembrane region" description="Helical" evidence="8">
    <location>
        <begin position="568"/>
        <end position="587"/>
    </location>
</feature>
<dbReference type="GO" id="GO:0038023">
    <property type="term" value="F:signaling receptor activity"/>
    <property type="evidence" value="ECO:0007669"/>
    <property type="project" value="InterPro"/>
</dbReference>
<evidence type="ECO:0000256" key="7">
    <source>
        <dbReference type="ARBA" id="ARBA00023170"/>
    </source>
</evidence>
<dbReference type="EMBL" id="JAEPRC010000341">
    <property type="protein sequence ID" value="KAG2199739.1"/>
    <property type="molecule type" value="Genomic_DNA"/>
</dbReference>
<feature type="transmembrane region" description="Helical" evidence="8">
    <location>
        <begin position="247"/>
        <end position="266"/>
    </location>
</feature>
<feature type="transmembrane region" description="Helical" evidence="8">
    <location>
        <begin position="304"/>
        <end position="329"/>
    </location>
</feature>
<keyword evidence="5 8" id="KW-1133">Transmembrane helix</keyword>
<evidence type="ECO:0000256" key="8">
    <source>
        <dbReference type="SAM" id="Phobius"/>
    </source>
</evidence>
<feature type="transmembrane region" description="Helical" evidence="8">
    <location>
        <begin position="614"/>
        <end position="632"/>
    </location>
</feature>
<dbReference type="Pfam" id="PF14752">
    <property type="entry name" value="RBP_receptor"/>
    <property type="match status" value="1"/>
</dbReference>
<organism evidence="9 10">
    <name type="scientific">Mucor plumbeus</name>
    <dbReference type="NCBI Taxonomy" id="97098"/>
    <lineage>
        <taxon>Eukaryota</taxon>
        <taxon>Fungi</taxon>
        <taxon>Fungi incertae sedis</taxon>
        <taxon>Mucoromycota</taxon>
        <taxon>Mucoromycotina</taxon>
        <taxon>Mucoromycetes</taxon>
        <taxon>Mucorales</taxon>
        <taxon>Mucorineae</taxon>
        <taxon>Mucoraceae</taxon>
        <taxon>Mucor</taxon>
    </lineage>
</organism>
<feature type="transmembrane region" description="Helical" evidence="8">
    <location>
        <begin position="213"/>
        <end position="235"/>
    </location>
</feature>
<comment type="subcellular location">
    <subcellularLocation>
        <location evidence="1">Cell membrane</location>
        <topology evidence="1">Multi-pass membrane protein</topology>
    </subcellularLocation>
</comment>
<protein>
    <recommendedName>
        <fullName evidence="11">Receptor for retinol uptake STRA6</fullName>
    </recommendedName>
</protein>
<dbReference type="GO" id="GO:0005886">
    <property type="term" value="C:plasma membrane"/>
    <property type="evidence" value="ECO:0007669"/>
    <property type="project" value="UniProtKB-SubCell"/>
</dbReference>
<keyword evidence="4 8" id="KW-0812">Transmembrane</keyword>
<feature type="transmembrane region" description="Helical" evidence="8">
    <location>
        <begin position="526"/>
        <end position="556"/>
    </location>
</feature>
<gene>
    <name evidence="9" type="ORF">INT46_008680</name>
</gene>
<keyword evidence="2" id="KW-0813">Transport</keyword>
<evidence type="ECO:0000256" key="4">
    <source>
        <dbReference type="ARBA" id="ARBA00022692"/>
    </source>
</evidence>
<reference evidence="9" key="1">
    <citation type="submission" date="2020-12" db="EMBL/GenBank/DDBJ databases">
        <title>Metabolic potential, ecology and presence of endohyphal bacteria is reflected in genomic diversity of Mucoromycotina.</title>
        <authorList>
            <person name="Muszewska A."/>
            <person name="Okrasinska A."/>
            <person name="Steczkiewicz K."/>
            <person name="Drgas O."/>
            <person name="Orlowska M."/>
            <person name="Perlinska-Lenart U."/>
            <person name="Aleksandrzak-Piekarczyk T."/>
            <person name="Szatraj K."/>
            <person name="Zielenkiewicz U."/>
            <person name="Pilsyk S."/>
            <person name="Malc E."/>
            <person name="Mieczkowski P."/>
            <person name="Kruszewska J.S."/>
            <person name="Biernat P."/>
            <person name="Pawlowska J."/>
        </authorList>
    </citation>
    <scope>NUCLEOTIDE SEQUENCE</scope>
    <source>
        <strain evidence="9">CBS 226.32</strain>
    </source>
</reference>
<dbReference type="AlphaFoldDB" id="A0A8H7QVU7"/>
<evidence type="ECO:0000256" key="2">
    <source>
        <dbReference type="ARBA" id="ARBA00022448"/>
    </source>
</evidence>
<keyword evidence="10" id="KW-1185">Reference proteome</keyword>
<keyword evidence="6 8" id="KW-0472">Membrane</keyword>
<evidence type="ECO:0000256" key="1">
    <source>
        <dbReference type="ARBA" id="ARBA00004651"/>
    </source>
</evidence>
<dbReference type="Proteomes" id="UP000650833">
    <property type="component" value="Unassembled WGS sequence"/>
</dbReference>
<evidence type="ECO:0000256" key="5">
    <source>
        <dbReference type="ARBA" id="ARBA00022989"/>
    </source>
</evidence>
<evidence type="ECO:0000313" key="9">
    <source>
        <dbReference type="EMBL" id="KAG2199739.1"/>
    </source>
</evidence>
<keyword evidence="3" id="KW-1003">Cell membrane</keyword>
<accession>A0A8H7QVU7</accession>